<dbReference type="InterPro" id="IPR036388">
    <property type="entry name" value="WH-like_DNA-bd_sf"/>
</dbReference>
<dbReference type="PANTHER" id="PTHR44688">
    <property type="entry name" value="DNA-BINDING TRANSCRIPTIONAL ACTIVATOR DEVR_DOSR"/>
    <property type="match status" value="1"/>
</dbReference>
<dbReference type="InterPro" id="IPR016032">
    <property type="entry name" value="Sig_transdc_resp-reg_C-effctor"/>
</dbReference>
<keyword evidence="6" id="KW-1185">Reference proteome</keyword>
<dbReference type="PRINTS" id="PR00038">
    <property type="entry name" value="HTHLUXR"/>
</dbReference>
<name>A0A1T5CXE4_9SPHN</name>
<dbReference type="RefSeq" id="WP_079648282.1">
    <property type="nucleotide sequence ID" value="NZ_FUYM01000004.1"/>
</dbReference>
<dbReference type="InterPro" id="IPR000792">
    <property type="entry name" value="Tscrpt_reg_LuxR_C"/>
</dbReference>
<reference evidence="6" key="1">
    <citation type="submission" date="2017-02" db="EMBL/GenBank/DDBJ databases">
        <authorList>
            <person name="Varghese N."/>
            <person name="Submissions S."/>
        </authorList>
    </citation>
    <scope>NUCLEOTIDE SEQUENCE [LARGE SCALE GENOMIC DNA]</scope>
    <source>
        <strain evidence="6">UM2</strain>
    </source>
</reference>
<dbReference type="CDD" id="cd06170">
    <property type="entry name" value="LuxR_C_like"/>
    <property type="match status" value="1"/>
</dbReference>
<sequence length="894" mass="98753">MSDQIDPEMARPWLLRSKLELPRNNVRLVGRPRLRARMQRWFGLDLATVIAPAGYAKSTTVAEWCREERDRGTVVAWLSLDEGDAEPTQFLSYLVASLSTAGLDLQGLEAGAEEGFFASGIPPALSTMLDAIARAERPVLVVLDDYYRLASPAVDAMLRGLLQNIPTNMTFVVTSRSPLPFDIAHLLAAGRADELTSEALRFTADELAEVFEQPIGEEALALLLERTEGWPVAVQLARLLVGDDPSNVRFDNFHGDSGHIATYLADQIVSGLEPDLQSFLLQTAPLEHFNDRLAAAVTERPDSLRTIARLEPLGALIVPTVEGGAGYRYHHLFAEYLRNEQRRRFGDAAVDEVHRRASRWYEQNGYMSDAVRHARLSGDYARCAKLIEDAGGWELILFGGIGYLRGLLQQLPDAVIHAYPRISVAKAYSCIKDGLLPEARILFDIAVAARDAAAPGDAALERDLLNVGVLLTVYEDHHIDLAELERRDAELNAMVSADAVTRSILSCHLVVYDLALGRFGAADRRAQQAMRWMRQARTMLGLNYCYLHAGLAALYQGRLRAAEAHFGVAQRMAEENFAYDPGLRAMSRLLASSQKFWAGGETDLPAEQIRSDLDQVESYDGWVDIYYSALIVEHGLLNDPERALERLRRIARARGLERLDRLADAFTLMGDGPADRTTIALGLRQALPDEAWKADPFVWLTYLESRLGLAAHFAAIDRSRAIRTLTDALACARELGAFLHVIRILVARAQLLDLSGSRVQAIEDMVEALALAAPEAAYGPFLASRGAMPLLRAVGRHAQDAYVDILVVDFAATLVARLARQGDMRGGDGGDAGLSLREREVLEELAHGRSNKEIARLLDMTEHTVKFHLKNVFAKLDVARRTQAVARARELGLI</sequence>
<protein>
    <submittedName>
        <fullName evidence="5">LuxR family transcriptional regulator, maltose regulon positive regulatory protein</fullName>
    </submittedName>
</protein>
<proteinExistence type="predicted"/>
<dbReference type="PANTHER" id="PTHR44688:SF16">
    <property type="entry name" value="DNA-BINDING TRANSCRIPTIONAL ACTIVATOR DEVR_DOSR"/>
    <property type="match status" value="1"/>
</dbReference>
<dbReference type="PROSITE" id="PS50043">
    <property type="entry name" value="HTH_LUXR_2"/>
    <property type="match status" value="1"/>
</dbReference>
<accession>A0A1T5CXE4</accession>
<dbReference type="InterPro" id="IPR027417">
    <property type="entry name" value="P-loop_NTPase"/>
</dbReference>
<dbReference type="Pfam" id="PF00196">
    <property type="entry name" value="GerE"/>
    <property type="match status" value="1"/>
</dbReference>
<evidence type="ECO:0000259" key="4">
    <source>
        <dbReference type="PROSITE" id="PS50043"/>
    </source>
</evidence>
<feature type="domain" description="HTH luxR-type" evidence="4">
    <location>
        <begin position="827"/>
        <end position="892"/>
    </location>
</feature>
<dbReference type="Proteomes" id="UP000189818">
    <property type="component" value="Unassembled WGS sequence"/>
</dbReference>
<organism evidence="5 6">
    <name type="scientific">Rhizorhabdus histidinilytica</name>
    <dbReference type="NCBI Taxonomy" id="439228"/>
    <lineage>
        <taxon>Bacteria</taxon>
        <taxon>Pseudomonadati</taxon>
        <taxon>Pseudomonadota</taxon>
        <taxon>Alphaproteobacteria</taxon>
        <taxon>Sphingomonadales</taxon>
        <taxon>Sphingomonadaceae</taxon>
        <taxon>Rhizorhabdus</taxon>
    </lineage>
</organism>
<dbReference type="SUPFAM" id="SSF52540">
    <property type="entry name" value="P-loop containing nucleoside triphosphate hydrolases"/>
    <property type="match status" value="1"/>
</dbReference>
<dbReference type="OrthoDB" id="9807052at2"/>
<keyword evidence="2" id="KW-0238">DNA-binding</keyword>
<dbReference type="Gene3D" id="1.10.10.10">
    <property type="entry name" value="Winged helix-like DNA-binding domain superfamily/Winged helix DNA-binding domain"/>
    <property type="match status" value="1"/>
</dbReference>
<dbReference type="GO" id="GO:0003677">
    <property type="term" value="F:DNA binding"/>
    <property type="evidence" value="ECO:0007669"/>
    <property type="project" value="UniProtKB-KW"/>
</dbReference>
<dbReference type="PROSITE" id="PS00622">
    <property type="entry name" value="HTH_LUXR_1"/>
    <property type="match status" value="1"/>
</dbReference>
<evidence type="ECO:0000313" key="6">
    <source>
        <dbReference type="Proteomes" id="UP000189818"/>
    </source>
</evidence>
<keyword evidence="1" id="KW-0805">Transcription regulation</keyword>
<dbReference type="Pfam" id="PF25873">
    <property type="entry name" value="WHD_MalT"/>
    <property type="match status" value="1"/>
</dbReference>
<evidence type="ECO:0000313" key="5">
    <source>
        <dbReference type="EMBL" id="SKB64134.1"/>
    </source>
</evidence>
<gene>
    <name evidence="5" type="ORF">SAMN06295920_104396</name>
</gene>
<dbReference type="GO" id="GO:0006355">
    <property type="term" value="P:regulation of DNA-templated transcription"/>
    <property type="evidence" value="ECO:0007669"/>
    <property type="project" value="InterPro"/>
</dbReference>
<dbReference type="SMART" id="SM00421">
    <property type="entry name" value="HTH_LUXR"/>
    <property type="match status" value="1"/>
</dbReference>
<evidence type="ECO:0000256" key="2">
    <source>
        <dbReference type="ARBA" id="ARBA00023125"/>
    </source>
</evidence>
<keyword evidence="3" id="KW-0804">Transcription</keyword>
<dbReference type="EMBL" id="FUYM01000004">
    <property type="protein sequence ID" value="SKB64134.1"/>
    <property type="molecule type" value="Genomic_DNA"/>
</dbReference>
<dbReference type="STRING" id="439228.SAMN06295920_104396"/>
<dbReference type="SUPFAM" id="SSF46894">
    <property type="entry name" value="C-terminal effector domain of the bipartite response regulators"/>
    <property type="match status" value="1"/>
</dbReference>
<evidence type="ECO:0000256" key="1">
    <source>
        <dbReference type="ARBA" id="ARBA00023015"/>
    </source>
</evidence>
<dbReference type="InterPro" id="IPR059106">
    <property type="entry name" value="WHD_MalT"/>
</dbReference>
<dbReference type="AlphaFoldDB" id="A0A1T5CXE4"/>
<dbReference type="Gene3D" id="3.40.50.300">
    <property type="entry name" value="P-loop containing nucleotide triphosphate hydrolases"/>
    <property type="match status" value="1"/>
</dbReference>
<evidence type="ECO:0000256" key="3">
    <source>
        <dbReference type="ARBA" id="ARBA00023163"/>
    </source>
</evidence>